<accession>A0A199VPP0</accession>
<name>A0A199VPP0_ANACO</name>
<protein>
    <recommendedName>
        <fullName evidence="3">Formin-like protein 18</fullName>
    </recommendedName>
</protein>
<dbReference type="AlphaFoldDB" id="A0A199VPP0"/>
<organism evidence="1 2">
    <name type="scientific">Ananas comosus</name>
    <name type="common">Pineapple</name>
    <name type="synonym">Ananas ananas</name>
    <dbReference type="NCBI Taxonomy" id="4615"/>
    <lineage>
        <taxon>Eukaryota</taxon>
        <taxon>Viridiplantae</taxon>
        <taxon>Streptophyta</taxon>
        <taxon>Embryophyta</taxon>
        <taxon>Tracheophyta</taxon>
        <taxon>Spermatophyta</taxon>
        <taxon>Magnoliopsida</taxon>
        <taxon>Liliopsida</taxon>
        <taxon>Poales</taxon>
        <taxon>Bromeliaceae</taxon>
        <taxon>Bromelioideae</taxon>
        <taxon>Ananas</taxon>
    </lineage>
</organism>
<dbReference type="InterPro" id="IPR010410">
    <property type="entry name" value="DUF1005"/>
</dbReference>
<evidence type="ECO:0000313" key="1">
    <source>
        <dbReference type="EMBL" id="OAY79152.1"/>
    </source>
</evidence>
<sequence length="464" mass="50492">MNLAYCTPRITGPGQLFPSRHGEAAVVTMMDPQSFVKLSVGSLGLRIPHQATKASHGTNVSNSSCLCEIRLRGFPVQTASVPLISAPESNLESQSNYAAVFYLEDSDLKALRAPRCFQTSQFNLEISVYMGKPGLHCGVGGGKQLIGTFRVEVGPGLLEGKPTLLHNGWISIGKNKKKEERRGGPELHLTVRLDPDPRYVFQFEDETMLSPQIVQLRGSSKQPIFSCKFSQGRRASQVDPMSNYWSSYNNDDKDAERRERKGWKVMIHDLSGSAVAAAFMATPFVPSMGCDRVVRSNPGAWLIVRPDPMGSSDSWHPWGRLEAWRESGPRDSVCLRFSLLPESQDAGVLVSEVLISSDKGGEFYIDMDRQTPVGAPVSAPQGGSGDHALAALGGCAVGGFVMNCKVQGEGKCSKPLVQLAMRHITCVEDAAIFMALAAAVDLSIKACRPFRRKPKKGYPHALLT</sequence>
<dbReference type="PANTHER" id="PTHR31317">
    <property type="entry name" value="OS08G0163500 PROTEIN"/>
    <property type="match status" value="1"/>
</dbReference>
<reference evidence="1 2" key="1">
    <citation type="journal article" date="2016" name="DNA Res.">
        <title>The draft genome of MD-2 pineapple using hybrid error correction of long reads.</title>
        <authorList>
            <person name="Redwan R.M."/>
            <person name="Saidin A."/>
            <person name="Kumar S.V."/>
        </authorList>
    </citation>
    <scope>NUCLEOTIDE SEQUENCE [LARGE SCALE GENOMIC DNA]</scope>
    <source>
        <strain evidence="2">cv. MD2</strain>
        <tissue evidence="1">Leaf</tissue>
    </source>
</reference>
<dbReference type="PANTHER" id="PTHR31317:SF4">
    <property type="entry name" value="OS08G0163500 PROTEIN"/>
    <property type="match status" value="1"/>
</dbReference>
<proteinExistence type="predicted"/>
<evidence type="ECO:0000313" key="2">
    <source>
        <dbReference type="Proteomes" id="UP000092600"/>
    </source>
</evidence>
<dbReference type="STRING" id="4615.A0A199VPP0"/>
<dbReference type="Proteomes" id="UP000092600">
    <property type="component" value="Unassembled WGS sequence"/>
</dbReference>
<evidence type="ECO:0008006" key="3">
    <source>
        <dbReference type="Google" id="ProtNLM"/>
    </source>
</evidence>
<dbReference type="Pfam" id="PF06219">
    <property type="entry name" value="DUF1005"/>
    <property type="match status" value="1"/>
</dbReference>
<gene>
    <name evidence="1" type="ORF">ACMD2_17385</name>
</gene>
<comment type="caution">
    <text evidence="1">The sequence shown here is derived from an EMBL/GenBank/DDBJ whole genome shotgun (WGS) entry which is preliminary data.</text>
</comment>
<dbReference type="EMBL" id="LSRQ01001113">
    <property type="protein sequence ID" value="OAY79152.1"/>
    <property type="molecule type" value="Genomic_DNA"/>
</dbReference>